<dbReference type="SUPFAM" id="SSF56672">
    <property type="entry name" value="DNA/RNA polymerases"/>
    <property type="match status" value="1"/>
</dbReference>
<dbReference type="EMBL" id="MN617819">
    <property type="protein sequence ID" value="QKK35425.1"/>
    <property type="molecule type" value="Genomic_RNA"/>
</dbReference>
<dbReference type="InterPro" id="IPR007094">
    <property type="entry name" value="RNA-dir_pol_PSvirus"/>
</dbReference>
<dbReference type="GO" id="GO:0003723">
    <property type="term" value="F:RNA binding"/>
    <property type="evidence" value="ECO:0007669"/>
    <property type="project" value="InterPro"/>
</dbReference>
<sequence length="763" mass="85157">MSQISGLTLEAHAPRPPIQRPRSGAPPSREQVERQLNKAIAMMAKHTAETREIKFRVAGVDGKRDGEVTIRHTSTQGKDHKCFRSTRATLVRVKGSEWDKLKQLERMDTRDDEVLPTGRMSRKSSRLNDAVAKASTLKDPSFRIYSLQRRTPMGFGGVPSSRDRPLRPHGLVVADQLARHSGTVDEAYKETMIRAIEMGDFTTHDPDTLHPRFLEYVHERIRTVPRKQEMSLVFAKQVMHAIWRRAGVKAVSLTSADTTEEKTRDRIHAGSSGEYCEKGIRSRNHPKMHKLLSRSLERFVVAGKARANGRPVAPWVHFTQQPVMSFGKTELKPAKEVDGERVLPVPRFIFNVSPVNYALASFLHGDLSHQLQELDPTHGPGFGPARARCGKFTDKVRDHLRPDGSYRLTHRAIMSDISKWDANMSEALISVAFDTMEEYVDKSKLSEHDKHMRELMVMVSKRQMLSKIVEHPSGYFVELYGCMPSGSFYTSVLNTVANDLLAISLLGSLLLEKGVRDLSAHVEEASMIAGRSLVSYGDNQLIFESLFTRFGLAYDVQKHADHLRVFGMTLKVDETDVSDKVGRVRFCSRGAVVTPYGLAVTRSHESVFQKIGGRPVEDPVHNKLYVRALMVDLIGTDPSIHAGLCVIDESIAVPSHYRVSGDKVQRIVAPFAKRLFGNDDPRSVEAFAQLLQTAGPPDRRTLISLARSRLDAGAVLKFGVSLVVGGENVAGLDKIGEWLASLGPEEYRKYLIDTGQEDTIYGA</sequence>
<evidence type="ECO:0000313" key="6">
    <source>
        <dbReference type="EMBL" id="QKK35425.1"/>
    </source>
</evidence>
<feature type="domain" description="RdRp catalytic" evidence="5">
    <location>
        <begin position="410"/>
        <end position="552"/>
    </location>
</feature>
<keyword evidence="2" id="KW-0548">Nucleotidyltransferase</keyword>
<evidence type="ECO:0000259" key="5">
    <source>
        <dbReference type="PROSITE" id="PS50507"/>
    </source>
</evidence>
<accession>A0A8E4FPT4</accession>
<reference evidence="6" key="1">
    <citation type="submission" date="2019-10" db="EMBL/GenBank/DDBJ databases">
        <title>The miscellaneous mycovirome associated to the plant pathogenic fungus Erysiphe necator.</title>
        <authorList>
            <person name="Rodriguez-Romero J."/>
            <person name="Chiapello M."/>
            <person name="Cordoba L."/>
            <person name="Turina M."/>
            <person name="Ayllon M.A."/>
        </authorList>
    </citation>
    <scope>NUCLEOTIDE SEQUENCE</scope>
    <source>
        <strain evidence="6">PMS4_122</strain>
    </source>
</reference>
<dbReference type="GO" id="GO:0006351">
    <property type="term" value="P:DNA-templated transcription"/>
    <property type="evidence" value="ECO:0007669"/>
    <property type="project" value="InterPro"/>
</dbReference>
<evidence type="ECO:0000256" key="4">
    <source>
        <dbReference type="SAM" id="MobiDB-lite"/>
    </source>
</evidence>
<feature type="region of interest" description="Disordered" evidence="4">
    <location>
        <begin position="1"/>
        <end position="29"/>
    </location>
</feature>
<organism evidence="6">
    <name type="scientific">Erysiphe necator associated polymycovirus 8</name>
    <dbReference type="NCBI Taxonomy" id="2742562"/>
    <lineage>
        <taxon>Viruses</taxon>
        <taxon>Riboviria</taxon>
        <taxon>Riboviria incertae sedis</taxon>
        <taxon>Polymycoviridae</taxon>
        <taxon>Polymycovirus</taxon>
    </lineage>
</organism>
<name>A0A8E4FPT4_9VIRU</name>
<dbReference type="GO" id="GO:0039694">
    <property type="term" value="P:viral RNA genome replication"/>
    <property type="evidence" value="ECO:0007669"/>
    <property type="project" value="InterPro"/>
</dbReference>
<proteinExistence type="predicted"/>
<protein>
    <submittedName>
        <fullName evidence="6">RNA-dependent RNA polymerase</fullName>
    </submittedName>
</protein>
<evidence type="ECO:0000256" key="2">
    <source>
        <dbReference type="ARBA" id="ARBA00022695"/>
    </source>
</evidence>
<evidence type="ECO:0000256" key="3">
    <source>
        <dbReference type="ARBA" id="ARBA00022953"/>
    </source>
</evidence>
<dbReference type="GO" id="GO:0003968">
    <property type="term" value="F:RNA-directed RNA polymerase activity"/>
    <property type="evidence" value="ECO:0007669"/>
    <property type="project" value="UniProtKB-KW"/>
</dbReference>
<keyword evidence="6" id="KW-0696">RNA-directed RNA polymerase</keyword>
<dbReference type="InterPro" id="IPR001205">
    <property type="entry name" value="RNA-dir_pol_C"/>
</dbReference>
<evidence type="ECO:0000256" key="1">
    <source>
        <dbReference type="ARBA" id="ARBA00022679"/>
    </source>
</evidence>
<keyword evidence="1" id="KW-0808">Transferase</keyword>
<dbReference type="Pfam" id="PF00680">
    <property type="entry name" value="RdRP_1"/>
    <property type="match status" value="1"/>
</dbReference>
<keyword evidence="3" id="KW-0693">Viral RNA replication</keyword>
<dbReference type="PROSITE" id="PS50507">
    <property type="entry name" value="RDRP_SSRNA_POS"/>
    <property type="match status" value="1"/>
</dbReference>
<dbReference type="InterPro" id="IPR043502">
    <property type="entry name" value="DNA/RNA_pol_sf"/>
</dbReference>